<sequence length="217" mass="22574">MGGEHVPCMVSHEYAVLQPEPRFTDINTTSTNTATSPAAYANTITTTAAANNNNSTTTTITTTTTTTTSAATLPLPNTAVSVTDSNNGFVVPGAGLTQRHPLVSNLNSLKAVSAPGVSLSANQGTGAAAAVPKHLVKPQQSSSPYKRPNPPVSSGPIKPRSPMPIVTPKAPDVTLKSGKEESEMQKSLSTEELTAEMANLEGLMKDLNAITQQEFEC</sequence>
<keyword evidence="5" id="KW-0325">Glycoprotein</keyword>
<dbReference type="InterPro" id="IPR010560">
    <property type="entry name" value="Neogenin_C"/>
</dbReference>
<protein>
    <recommendedName>
        <fullName evidence="7">Neogenin C-terminal domain-containing protein</fullName>
    </recommendedName>
</protein>
<keyword evidence="3" id="KW-1133">Transmembrane helix</keyword>
<dbReference type="OrthoDB" id="114660at2759"/>
<dbReference type="Pfam" id="PF06583">
    <property type="entry name" value="Neogenin_C"/>
    <property type="match status" value="1"/>
</dbReference>
<reference evidence="8" key="1">
    <citation type="submission" date="2015-07" db="EMBL/GenBank/DDBJ databases">
        <title>MeaNS - Measles Nucleotide Surveillance Program.</title>
        <authorList>
            <person name="Tran T."/>
            <person name="Druce J."/>
        </authorList>
    </citation>
    <scope>NUCLEOTIDE SEQUENCE</scope>
    <source>
        <strain evidence="8">UCB-OBI-ISO-001</strain>
        <tissue evidence="8">Gonad</tissue>
    </source>
</reference>
<evidence type="ECO:0000256" key="4">
    <source>
        <dbReference type="ARBA" id="ARBA00023136"/>
    </source>
</evidence>
<evidence type="ECO:0000256" key="3">
    <source>
        <dbReference type="ARBA" id="ARBA00022989"/>
    </source>
</evidence>
<feature type="region of interest" description="Disordered" evidence="6">
    <location>
        <begin position="129"/>
        <end position="189"/>
    </location>
</feature>
<dbReference type="GO" id="GO:0016020">
    <property type="term" value="C:membrane"/>
    <property type="evidence" value="ECO:0007669"/>
    <property type="project" value="UniProtKB-SubCell"/>
</dbReference>
<evidence type="ECO:0000256" key="2">
    <source>
        <dbReference type="ARBA" id="ARBA00022692"/>
    </source>
</evidence>
<dbReference type="STRING" id="37653.A0A0L8GV11"/>
<comment type="subcellular location">
    <subcellularLocation>
        <location evidence="1">Membrane</location>
        <topology evidence="1">Single-pass type I membrane protein</topology>
    </subcellularLocation>
</comment>
<dbReference type="EMBL" id="KQ420313">
    <property type="protein sequence ID" value="KOF80649.1"/>
    <property type="molecule type" value="Genomic_DNA"/>
</dbReference>
<evidence type="ECO:0000256" key="6">
    <source>
        <dbReference type="SAM" id="MobiDB-lite"/>
    </source>
</evidence>
<keyword evidence="4" id="KW-0472">Membrane</keyword>
<gene>
    <name evidence="8" type="ORF">OCBIM_22027604mg</name>
</gene>
<proteinExistence type="predicted"/>
<evidence type="ECO:0000256" key="1">
    <source>
        <dbReference type="ARBA" id="ARBA00004479"/>
    </source>
</evidence>
<accession>A0A0L8GV11</accession>
<evidence type="ECO:0000256" key="5">
    <source>
        <dbReference type="ARBA" id="ARBA00023180"/>
    </source>
</evidence>
<organism evidence="8">
    <name type="scientific">Octopus bimaculoides</name>
    <name type="common">California two-spotted octopus</name>
    <dbReference type="NCBI Taxonomy" id="37653"/>
    <lineage>
        <taxon>Eukaryota</taxon>
        <taxon>Metazoa</taxon>
        <taxon>Spiralia</taxon>
        <taxon>Lophotrochozoa</taxon>
        <taxon>Mollusca</taxon>
        <taxon>Cephalopoda</taxon>
        <taxon>Coleoidea</taxon>
        <taxon>Octopodiformes</taxon>
        <taxon>Octopoda</taxon>
        <taxon>Incirrata</taxon>
        <taxon>Octopodidae</taxon>
        <taxon>Octopus</taxon>
    </lineage>
</organism>
<dbReference type="AlphaFoldDB" id="A0A0L8GV11"/>
<name>A0A0L8GV11_OCTBM</name>
<evidence type="ECO:0000313" key="8">
    <source>
        <dbReference type="EMBL" id="KOF80649.1"/>
    </source>
</evidence>
<feature type="domain" description="Neogenin C-terminal" evidence="7">
    <location>
        <begin position="13"/>
        <end position="211"/>
    </location>
</feature>
<evidence type="ECO:0000259" key="7">
    <source>
        <dbReference type="Pfam" id="PF06583"/>
    </source>
</evidence>
<keyword evidence="2" id="KW-0812">Transmembrane</keyword>